<dbReference type="SUPFAM" id="SSF100985">
    <property type="entry name" value="Sporulation inhibitor Sda"/>
    <property type="match status" value="1"/>
</dbReference>
<dbReference type="Pfam" id="PF08970">
    <property type="entry name" value="Sda"/>
    <property type="match status" value="1"/>
</dbReference>
<dbReference type="AlphaFoldDB" id="A0A841TBB8"/>
<dbReference type="Gene3D" id="1.10.287.1100">
    <property type="entry name" value="Sporulation inhibitor A"/>
    <property type="match status" value="1"/>
</dbReference>
<accession>A0A841TBB8</accession>
<dbReference type="Proteomes" id="UP000574133">
    <property type="component" value="Unassembled WGS sequence"/>
</dbReference>
<dbReference type="EMBL" id="JACJVN010000053">
    <property type="protein sequence ID" value="MBB6678302.1"/>
    <property type="molecule type" value="Genomic_DNA"/>
</dbReference>
<name>A0A841TBB8_9BACL</name>
<gene>
    <name evidence="1" type="primary">sda</name>
    <name evidence="1" type="ORF">H4Q31_13420</name>
</gene>
<dbReference type="InterPro" id="IPR036916">
    <property type="entry name" value="Sda_sf"/>
</dbReference>
<evidence type="ECO:0000313" key="1">
    <source>
        <dbReference type="EMBL" id="MBB6678302.1"/>
    </source>
</evidence>
<organism evidence="1 2">
    <name type="scientific">Cohnella lubricantis</name>
    <dbReference type="NCBI Taxonomy" id="2163172"/>
    <lineage>
        <taxon>Bacteria</taxon>
        <taxon>Bacillati</taxon>
        <taxon>Bacillota</taxon>
        <taxon>Bacilli</taxon>
        <taxon>Bacillales</taxon>
        <taxon>Paenibacillaceae</taxon>
        <taxon>Cohnella</taxon>
    </lineage>
</organism>
<dbReference type="InterPro" id="IPR015064">
    <property type="entry name" value="Sda"/>
</dbReference>
<protein>
    <submittedName>
        <fullName evidence="1">Sporulation histidine kinase inhibitor Sda</fullName>
    </submittedName>
</protein>
<sequence>MLLLLSDEMLLEAYHQAVRMKLERDFIYMLRSEIVRRNLVLPEEQAG</sequence>
<dbReference type="RefSeq" id="WP_185179569.1">
    <property type="nucleotide sequence ID" value="NZ_CBCSEP010000010.1"/>
</dbReference>
<reference evidence="1 2" key="1">
    <citation type="submission" date="2020-08" db="EMBL/GenBank/DDBJ databases">
        <title>Cohnella phylogeny.</title>
        <authorList>
            <person name="Dunlap C."/>
        </authorList>
    </citation>
    <scope>NUCLEOTIDE SEQUENCE [LARGE SCALE GENOMIC DNA]</scope>
    <source>
        <strain evidence="1 2">DSM 103658</strain>
    </source>
</reference>
<comment type="caution">
    <text evidence="1">The sequence shown here is derived from an EMBL/GenBank/DDBJ whole genome shotgun (WGS) entry which is preliminary data.</text>
</comment>
<proteinExistence type="predicted"/>
<keyword evidence="2" id="KW-1185">Reference proteome</keyword>
<evidence type="ECO:0000313" key="2">
    <source>
        <dbReference type="Proteomes" id="UP000574133"/>
    </source>
</evidence>